<dbReference type="PANTHER" id="PTHR46708:SF2">
    <property type="entry name" value="FIBRONECTIN TYPE-III DOMAIN-CONTAINING PROTEIN"/>
    <property type="match status" value="1"/>
</dbReference>
<dbReference type="PROSITE" id="PS50853">
    <property type="entry name" value="FN3"/>
    <property type="match status" value="5"/>
</dbReference>
<accession>A0ABP7U816</accession>
<feature type="domain" description="Fibronectin type-III" evidence="4">
    <location>
        <begin position="472"/>
        <end position="560"/>
    </location>
</feature>
<evidence type="ECO:0000313" key="6">
    <source>
        <dbReference type="Proteomes" id="UP001501469"/>
    </source>
</evidence>
<dbReference type="InterPro" id="IPR045474">
    <property type="entry name" value="GEVED"/>
</dbReference>
<dbReference type="CDD" id="cd00063">
    <property type="entry name" value="FN3"/>
    <property type="match status" value="4"/>
</dbReference>
<feature type="domain" description="Fibronectin type-III" evidence="4">
    <location>
        <begin position="753"/>
        <end position="839"/>
    </location>
</feature>
<evidence type="ECO:0000313" key="5">
    <source>
        <dbReference type="EMBL" id="GAA4037530.1"/>
    </source>
</evidence>
<dbReference type="SUPFAM" id="SSF49899">
    <property type="entry name" value="Concanavalin A-like lectins/glucanases"/>
    <property type="match status" value="3"/>
</dbReference>
<evidence type="ECO:0000256" key="3">
    <source>
        <dbReference type="SAM" id="SignalP"/>
    </source>
</evidence>
<proteinExistence type="predicted"/>
<feature type="compositionally biased region" description="Polar residues" evidence="2">
    <location>
        <begin position="874"/>
        <end position="884"/>
    </location>
</feature>
<dbReference type="Pfam" id="PF20009">
    <property type="entry name" value="GEVED"/>
    <property type="match status" value="1"/>
</dbReference>
<feature type="chain" id="PRO_5046296599" description="Fibronectin type-III domain-containing protein" evidence="3">
    <location>
        <begin position="32"/>
        <end position="1626"/>
    </location>
</feature>
<dbReference type="SUPFAM" id="SSF49265">
    <property type="entry name" value="Fibronectin type III"/>
    <property type="match status" value="4"/>
</dbReference>
<dbReference type="Pfam" id="PF00041">
    <property type="entry name" value="fn3"/>
    <property type="match status" value="4"/>
</dbReference>
<dbReference type="InterPro" id="IPR026444">
    <property type="entry name" value="Secre_tail"/>
</dbReference>
<dbReference type="InterPro" id="IPR050991">
    <property type="entry name" value="ECM_Regulatory_Proteins"/>
</dbReference>
<reference evidence="6" key="1">
    <citation type="journal article" date="2019" name="Int. J. Syst. Evol. Microbiol.">
        <title>The Global Catalogue of Microorganisms (GCM) 10K type strain sequencing project: providing services to taxonomists for standard genome sequencing and annotation.</title>
        <authorList>
            <consortium name="The Broad Institute Genomics Platform"/>
            <consortium name="The Broad Institute Genome Sequencing Center for Infectious Disease"/>
            <person name="Wu L."/>
            <person name="Ma J."/>
        </authorList>
    </citation>
    <scope>NUCLEOTIDE SEQUENCE [LARGE SCALE GENOMIC DNA]</scope>
    <source>
        <strain evidence="6">JCM 17225</strain>
    </source>
</reference>
<protein>
    <recommendedName>
        <fullName evidence="4">Fibronectin type-III domain-containing protein</fullName>
    </recommendedName>
</protein>
<dbReference type="EMBL" id="BAABDK010000017">
    <property type="protein sequence ID" value="GAA4037530.1"/>
    <property type="molecule type" value="Genomic_DNA"/>
</dbReference>
<feature type="region of interest" description="Disordered" evidence="2">
    <location>
        <begin position="310"/>
        <end position="349"/>
    </location>
</feature>
<evidence type="ECO:0000259" key="4">
    <source>
        <dbReference type="PROSITE" id="PS50853"/>
    </source>
</evidence>
<dbReference type="NCBIfam" id="TIGR04183">
    <property type="entry name" value="Por_Secre_tail"/>
    <property type="match status" value="1"/>
</dbReference>
<name>A0ABP7U816_9BACT</name>
<feature type="domain" description="Fibronectin type-III" evidence="4">
    <location>
        <begin position="193"/>
        <end position="278"/>
    </location>
</feature>
<feature type="domain" description="Fibronectin type-III" evidence="4">
    <location>
        <begin position="1031"/>
        <end position="1117"/>
    </location>
</feature>
<evidence type="ECO:0000256" key="1">
    <source>
        <dbReference type="ARBA" id="ARBA00022737"/>
    </source>
</evidence>
<organism evidence="5 6">
    <name type="scientific">Hymenobacter glaciei</name>
    <dbReference type="NCBI Taxonomy" id="877209"/>
    <lineage>
        <taxon>Bacteria</taxon>
        <taxon>Pseudomonadati</taxon>
        <taxon>Bacteroidota</taxon>
        <taxon>Cytophagia</taxon>
        <taxon>Cytophagales</taxon>
        <taxon>Hymenobacteraceae</taxon>
        <taxon>Hymenobacter</taxon>
    </lineage>
</organism>
<dbReference type="InterPro" id="IPR013320">
    <property type="entry name" value="ConA-like_dom_sf"/>
</dbReference>
<dbReference type="Pfam" id="PF18962">
    <property type="entry name" value="Por_Secre_tail"/>
    <property type="match status" value="1"/>
</dbReference>
<dbReference type="InterPro" id="IPR003961">
    <property type="entry name" value="FN3_dom"/>
</dbReference>
<dbReference type="Proteomes" id="UP001501469">
    <property type="component" value="Unassembled WGS sequence"/>
</dbReference>
<dbReference type="Gene3D" id="2.60.120.200">
    <property type="match status" value="4"/>
</dbReference>
<feature type="compositionally biased region" description="Polar residues" evidence="2">
    <location>
        <begin position="313"/>
        <end position="323"/>
    </location>
</feature>
<dbReference type="Gene3D" id="2.60.40.10">
    <property type="entry name" value="Immunoglobulins"/>
    <property type="match status" value="5"/>
</dbReference>
<feature type="signal peptide" evidence="3">
    <location>
        <begin position="1"/>
        <end position="31"/>
    </location>
</feature>
<feature type="domain" description="Fibronectin type-III" evidence="4">
    <location>
        <begin position="1310"/>
        <end position="1404"/>
    </location>
</feature>
<dbReference type="InterPro" id="IPR036116">
    <property type="entry name" value="FN3_sf"/>
</dbReference>
<dbReference type="InterPro" id="IPR013783">
    <property type="entry name" value="Ig-like_fold"/>
</dbReference>
<dbReference type="SMART" id="SM00060">
    <property type="entry name" value="FN3"/>
    <property type="match status" value="6"/>
</dbReference>
<feature type="region of interest" description="Disordered" evidence="2">
    <location>
        <begin position="872"/>
        <end position="892"/>
    </location>
</feature>
<dbReference type="RefSeq" id="WP_345054432.1">
    <property type="nucleotide sequence ID" value="NZ_BAABDK010000017.1"/>
</dbReference>
<keyword evidence="1" id="KW-0677">Repeat</keyword>
<evidence type="ECO:0000256" key="2">
    <source>
        <dbReference type="SAM" id="MobiDB-lite"/>
    </source>
</evidence>
<dbReference type="PANTHER" id="PTHR46708">
    <property type="entry name" value="TENASCIN"/>
    <property type="match status" value="1"/>
</dbReference>
<comment type="caution">
    <text evidence="5">The sequence shown here is derived from an EMBL/GenBank/DDBJ whole genome shotgun (WGS) entry which is preliminary data.</text>
</comment>
<sequence length="1626" mass="164964">MKKRLLNRLRGSGAQALAVATLLLTGAASHAQSTAYCATGLGGGCGGNDITAVTIPGTTLNATGLTCPGTGTQAYTTYPATGNTTATLSSGSAYTLSTTLSGASIVSVWIDYNHNFVFDASEWTQVATNSPTNSPVSVQFTVPTTAVQGQTAMRVRSRSTGSVNGSGDACTQFFSGETKDFTVTIGAPAACPLVSGVSITNITATGVRVNFTPTTNASNYTITLTPASGTATSQTVTASPVNLTGLTASSAYTVGIVSNCGAGQTSAAYVVPFSTSCAAAPYATVNNTTPYTQDFEATWLSECGTKEAPAANWRNTPLTGNNSWRRDDDGASAGWTGPTSGAYTPAGSPLGGGTSLHSARFHSYNAPSRSAGLLDLYLNMAGTVGTPTLNFDHINTSGTDSLKVYVSTDGGSTFSATPVAAFVTATAWTRRTVALPTGLTATTVVRFRGSSDFGFTDIGLDNVSVSYVSCPPVTAASISGITATGASLSFTPGAGSGSYTVTVTPAGGTATTVTPAPTGSPVALTGLTASTTYTVSIVGNCGGTNGSSAATVVTFTTACVAAPYALVNNTTPYTQDFEAAWQSVCDTREAPGVNWRNTPLTGNNSWRREDDGASAAWTSITSGAYTPAGSPLGGGTSLHSARFHTYSAANRTAGQLDLSVNMAGTAGTPTLSFDYLNTSGSDSLKVYVSTNGGSTFGAAVLSLRNASTWTAQTVALPTGLTATTIIRLRAISDFGVTDIGVDNLRVSYISCPAVTAVSVSNITTNGATLDFTASPGGASYLVTVTPAGGTATTQTVTASPVNLTGLTPSTAYSISIVTNCGAANGNSTAATVTFRTDCTTAPYVLVNNATPYTQDFEANWLSLCGTNEAPGVNWRNTPTSGNNSWRREDDGASAGWTSITSGAYTPAGSPLGSTSLHSARFHSYSAANRTIGQLDLSVNMAGTAGIPTLSFDYLNTSGADSLKVYVSTNGGTSFGAVILALRNAASWTRQTVALPTGLTATTVIRLRAISDFGVTDIGVDNLRVDYITCSAVTAASVSNTTATGATVSFTPAAGAASYTVTVTPAGGTATSQPATTSPVTLTGLTSSTAYTVSIVTNCGGTNGNSAPTFVTFTTECVAAPYVLVNNSTPYTQDFEATWLSQCGTREIPAVNWRGKPVTGNNSWRREDDGASAAWVGPTSGAYTPTSSTVGGASGTHSARFHSYNATRGTSGQLDLYVNLAGTGAAAGLTFDYLNTTGTDSLKVLVSTNGGTTFGPTLLKLTTASAWTRQTVTLPASAGATTIIRLQAFSDFGTTDIGVDNVRVTYSACLPVSNLTATNVTSSGAQLSFTPPAGAPTGTTYEIEYGLQGFVLGSGTKVTGLTAATYTLTGLTQSKDYCFYVRQNCGTANGSSSYAGPVCFTTPLPVPANDDPCGAVALGSTVTTSNNVGASTSTQNGVTLPTCSGAQLPKDVWFTFTASAASMPMTITGTAAGVVTVYSSPSCSAGPFTRVFCQAGPNNNQNVGPLTITGLTVGTRYYMAVSGYGSGDTQGSFTIGAIATGTKAQADTDALLVYPNPSSTGQLTLRLSGQNGAGQATLLNALGQVVATKNLNGTTEQTLSTRGMATGLYTLRVTVAGQVLTRKVVLE</sequence>
<keyword evidence="3" id="KW-0732">Signal</keyword>
<keyword evidence="6" id="KW-1185">Reference proteome</keyword>
<gene>
    <name evidence="5" type="ORF">GCM10022409_23250</name>
</gene>